<evidence type="ECO:0000256" key="1">
    <source>
        <dbReference type="ARBA" id="ARBA00010554"/>
    </source>
</evidence>
<dbReference type="Proteomes" id="UP000306441">
    <property type="component" value="Unassembled WGS sequence"/>
</dbReference>
<protein>
    <submittedName>
        <fullName evidence="2">DUF190 domain-containing protein</fullName>
    </submittedName>
</protein>
<evidence type="ECO:0000313" key="3">
    <source>
        <dbReference type="Proteomes" id="UP000306441"/>
    </source>
</evidence>
<name>A0ABY2QB11_9HYPH</name>
<dbReference type="InterPro" id="IPR011322">
    <property type="entry name" value="N-reg_PII-like_a/b"/>
</dbReference>
<dbReference type="SUPFAM" id="SSF54913">
    <property type="entry name" value="GlnB-like"/>
    <property type="match status" value="1"/>
</dbReference>
<dbReference type="InterPro" id="IPR003793">
    <property type="entry name" value="UPF0166"/>
</dbReference>
<dbReference type="InterPro" id="IPR015867">
    <property type="entry name" value="N-reg_PII/ATP_PRibTrfase_C"/>
</dbReference>
<sequence length="113" mass="12508">MTSEVIVVRIYIHEAEQGRRTNLQQEILTLLHDQQRVQGVTVFRGIAGFGASGAVHAADLLRLTVDLPIVIEFYDRPDVAQAAMKLLHGLVPDGHVIWWRANCSDLSQDPPAA</sequence>
<keyword evidence="3" id="KW-1185">Reference proteome</keyword>
<dbReference type="PANTHER" id="PTHR35983">
    <property type="entry name" value="UPF0166 PROTEIN TM_0021"/>
    <property type="match status" value="1"/>
</dbReference>
<dbReference type="RefSeq" id="WP_136355125.1">
    <property type="nucleotide sequence ID" value="NZ_SSNY01000003.1"/>
</dbReference>
<comment type="caution">
    <text evidence="2">The sequence shown here is derived from an EMBL/GenBank/DDBJ whole genome shotgun (WGS) entry which is preliminary data.</text>
</comment>
<dbReference type="EMBL" id="SSNY01000003">
    <property type="protein sequence ID" value="THF58182.1"/>
    <property type="molecule type" value="Genomic_DNA"/>
</dbReference>
<reference evidence="2 3" key="1">
    <citation type="submission" date="2019-04" db="EMBL/GenBank/DDBJ databases">
        <title>Mesorhizobium composti sp. nov., isolated from compost.</title>
        <authorList>
            <person name="Lin S.-Y."/>
            <person name="Hameed A."/>
            <person name="Hsieh Y.-T."/>
            <person name="Young C.-C."/>
        </authorList>
    </citation>
    <scope>NUCLEOTIDE SEQUENCE [LARGE SCALE GENOMIC DNA]</scope>
    <source>
        <strain evidence="2 3">CC-YTH430</strain>
    </source>
</reference>
<proteinExistence type="inferred from homology"/>
<evidence type="ECO:0000313" key="2">
    <source>
        <dbReference type="EMBL" id="THF58182.1"/>
    </source>
</evidence>
<gene>
    <name evidence="2" type="ORF">E6C48_06075</name>
</gene>
<dbReference type="Pfam" id="PF02641">
    <property type="entry name" value="DUF190"/>
    <property type="match status" value="1"/>
</dbReference>
<organism evidence="2 3">
    <name type="scientific">Ollibium composti</name>
    <dbReference type="NCBI Taxonomy" id="2675109"/>
    <lineage>
        <taxon>Bacteria</taxon>
        <taxon>Pseudomonadati</taxon>
        <taxon>Pseudomonadota</taxon>
        <taxon>Alphaproteobacteria</taxon>
        <taxon>Hyphomicrobiales</taxon>
        <taxon>Phyllobacteriaceae</taxon>
        <taxon>Ollibium</taxon>
    </lineage>
</organism>
<accession>A0ABY2QB11</accession>
<comment type="similarity">
    <text evidence="1">Belongs to the UPF0166 family.</text>
</comment>
<dbReference type="Gene3D" id="3.30.70.120">
    <property type="match status" value="1"/>
</dbReference>
<dbReference type="PANTHER" id="PTHR35983:SF1">
    <property type="entry name" value="UPF0166 PROTEIN TM_0021"/>
    <property type="match status" value="1"/>
</dbReference>